<keyword evidence="2" id="KW-1133">Transmembrane helix</keyword>
<evidence type="ECO:0000313" key="4">
    <source>
        <dbReference type="Proteomes" id="UP001460270"/>
    </source>
</evidence>
<proteinExistence type="predicted"/>
<organism evidence="3 4">
    <name type="scientific">Mugilogobius chulae</name>
    <name type="common">yellowstripe goby</name>
    <dbReference type="NCBI Taxonomy" id="88201"/>
    <lineage>
        <taxon>Eukaryota</taxon>
        <taxon>Metazoa</taxon>
        <taxon>Chordata</taxon>
        <taxon>Craniata</taxon>
        <taxon>Vertebrata</taxon>
        <taxon>Euteleostomi</taxon>
        <taxon>Actinopterygii</taxon>
        <taxon>Neopterygii</taxon>
        <taxon>Teleostei</taxon>
        <taxon>Neoteleostei</taxon>
        <taxon>Acanthomorphata</taxon>
        <taxon>Gobiaria</taxon>
        <taxon>Gobiiformes</taxon>
        <taxon>Gobioidei</taxon>
        <taxon>Gobiidae</taxon>
        <taxon>Gobionellinae</taxon>
        <taxon>Mugilogobius</taxon>
    </lineage>
</organism>
<dbReference type="AlphaFoldDB" id="A0AAW0P4Y1"/>
<keyword evidence="2" id="KW-0472">Membrane</keyword>
<evidence type="ECO:0000256" key="2">
    <source>
        <dbReference type="SAM" id="Phobius"/>
    </source>
</evidence>
<protein>
    <submittedName>
        <fullName evidence="3">Uncharacterized protein</fullName>
    </submittedName>
</protein>
<accession>A0AAW0P4Y1</accession>
<evidence type="ECO:0000256" key="1">
    <source>
        <dbReference type="SAM" id="MobiDB-lite"/>
    </source>
</evidence>
<feature type="region of interest" description="Disordered" evidence="1">
    <location>
        <begin position="143"/>
        <end position="188"/>
    </location>
</feature>
<feature type="compositionally biased region" description="Polar residues" evidence="1">
    <location>
        <begin position="143"/>
        <end position="163"/>
    </location>
</feature>
<comment type="caution">
    <text evidence="3">The sequence shown here is derived from an EMBL/GenBank/DDBJ whole genome shotgun (WGS) entry which is preliminary data.</text>
</comment>
<dbReference type="Proteomes" id="UP001460270">
    <property type="component" value="Unassembled WGS sequence"/>
</dbReference>
<keyword evidence="4" id="KW-1185">Reference proteome</keyword>
<name>A0AAW0P4Y1_9GOBI</name>
<gene>
    <name evidence="3" type="ORF">WMY93_014625</name>
</gene>
<reference evidence="4" key="1">
    <citation type="submission" date="2024-04" db="EMBL/GenBank/DDBJ databases">
        <title>Salinicola lusitanus LLJ914,a marine bacterium isolated from the Okinawa Trough.</title>
        <authorList>
            <person name="Li J."/>
        </authorList>
    </citation>
    <scope>NUCLEOTIDE SEQUENCE [LARGE SCALE GENOMIC DNA]</scope>
</reference>
<dbReference type="EMBL" id="JBBPFD010000010">
    <property type="protein sequence ID" value="KAK7909941.1"/>
    <property type="molecule type" value="Genomic_DNA"/>
</dbReference>
<sequence>MTNAVPKPSMSVSVKQVNDSMGLCILSVNCSVQNHQLQTQCDKHGCQRTHKNFIKLNITIYIDSEDISCTSNNHVSSNMDSQKIEEWCSSSSRSKNKEESPTTLRFLVWILVGSIAVPVAFVFICLGVKAFILSRHKKQPQVIQSQPLEQHSQQRVSTSSTQADADVSYENVEPTNMNENPDREEQNGKTQTIYCVLEPQPALTAQNCEETISEASEEPREMEQSIHTVYSVVQRPKV</sequence>
<keyword evidence="2" id="KW-0812">Transmembrane</keyword>
<feature type="transmembrane region" description="Helical" evidence="2">
    <location>
        <begin position="106"/>
        <end position="128"/>
    </location>
</feature>
<evidence type="ECO:0000313" key="3">
    <source>
        <dbReference type="EMBL" id="KAK7909941.1"/>
    </source>
</evidence>